<dbReference type="PANTHER" id="PTHR10983:SF16">
    <property type="entry name" value="LYSOCARDIOLIPIN ACYLTRANSFERASE 1"/>
    <property type="match status" value="1"/>
</dbReference>
<dbReference type="PANTHER" id="PTHR10983">
    <property type="entry name" value="1-ACYLGLYCEROL-3-PHOSPHATE ACYLTRANSFERASE-RELATED"/>
    <property type="match status" value="1"/>
</dbReference>
<dbReference type="NCBIfam" id="NF010621">
    <property type="entry name" value="PRK14014.1"/>
    <property type="match status" value="1"/>
</dbReference>
<comment type="caution">
    <text evidence="3">The sequence shown here is derived from an EMBL/GenBank/DDBJ whole genome shotgun (WGS) entry which is preliminary data.</text>
</comment>
<dbReference type="SMART" id="SM00563">
    <property type="entry name" value="PlsC"/>
    <property type="match status" value="1"/>
</dbReference>
<keyword evidence="3" id="KW-0808">Transferase</keyword>
<evidence type="ECO:0000313" key="4">
    <source>
        <dbReference type="Proteomes" id="UP000478837"/>
    </source>
</evidence>
<gene>
    <name evidence="3" type="ORF">GTW09_14380</name>
</gene>
<evidence type="ECO:0000256" key="1">
    <source>
        <dbReference type="SAM" id="Phobius"/>
    </source>
</evidence>
<reference evidence="3 4" key="1">
    <citation type="submission" date="2020-01" db="EMBL/GenBank/DDBJ databases">
        <title>Genomes of bacteria type strains.</title>
        <authorList>
            <person name="Chen J."/>
            <person name="Zhu S."/>
            <person name="Yang J."/>
        </authorList>
    </citation>
    <scope>NUCLEOTIDE SEQUENCE [LARGE SCALE GENOMIC DNA]</scope>
    <source>
        <strain evidence="3 4">LMG 22958</strain>
    </source>
</reference>
<dbReference type="Proteomes" id="UP000478837">
    <property type="component" value="Unassembled WGS sequence"/>
</dbReference>
<keyword evidence="1" id="KW-0812">Transmembrane</keyword>
<keyword evidence="3" id="KW-0012">Acyltransferase</keyword>
<organism evidence="3 4">
    <name type="scientific">Alteromonas hispanica</name>
    <dbReference type="NCBI Taxonomy" id="315421"/>
    <lineage>
        <taxon>Bacteria</taxon>
        <taxon>Pseudomonadati</taxon>
        <taxon>Pseudomonadota</taxon>
        <taxon>Gammaproteobacteria</taxon>
        <taxon>Alteromonadales</taxon>
        <taxon>Alteromonadaceae</taxon>
        <taxon>Alteromonas/Salinimonas group</taxon>
        <taxon>Alteromonas</taxon>
    </lineage>
</organism>
<dbReference type="AlphaFoldDB" id="A0A6L9MWV0"/>
<dbReference type="InterPro" id="IPR002123">
    <property type="entry name" value="Plipid/glycerol_acylTrfase"/>
</dbReference>
<name>A0A6L9MWV0_9ALTE</name>
<dbReference type="CDD" id="cd07990">
    <property type="entry name" value="LPLAT_LCLAT1-like"/>
    <property type="match status" value="1"/>
</dbReference>
<evidence type="ECO:0000313" key="3">
    <source>
        <dbReference type="EMBL" id="NDW22712.1"/>
    </source>
</evidence>
<accession>A0A6L9MWV0</accession>
<dbReference type="RefSeq" id="WP_163112457.1">
    <property type="nucleotide sequence ID" value="NZ_JAAAWP010000010.1"/>
</dbReference>
<feature type="transmembrane region" description="Helical" evidence="1">
    <location>
        <begin position="12"/>
        <end position="35"/>
    </location>
</feature>
<feature type="domain" description="Phospholipid/glycerol acyltransferase" evidence="2">
    <location>
        <begin position="88"/>
        <end position="230"/>
    </location>
</feature>
<dbReference type="SUPFAM" id="SSF69593">
    <property type="entry name" value="Glycerol-3-phosphate (1)-acyltransferase"/>
    <property type="match status" value="1"/>
</dbReference>
<keyword evidence="1" id="KW-1133">Transmembrane helix</keyword>
<protein>
    <submittedName>
        <fullName evidence="3">Acyltransferase</fullName>
    </submittedName>
</protein>
<proteinExistence type="predicted"/>
<dbReference type="Pfam" id="PF01553">
    <property type="entry name" value="Acyltransferase"/>
    <property type="match status" value="1"/>
</dbReference>
<sequence>MVRALLHHIIGTISVIFYFINTVVWATPIIVLSVFKLIPVPQWRRFISYLLDTCATAWIGVNNLNQRISSGTTFHVTGLEQLTRDDWYLVTANHQSWVDILVLQRVFNRKIPFLKFFLKKELIYVPILGLAWWALDFPFMRRYSKSFLAKHPELKGKDMETTRKACEKFRTKPVSIMNFVEGTRFTQSKHDRQGSPFTHLLKPKAGGIAFVLSAMGEQLHKLIDVTIDYPNGVPTFWDFVSGRVRDVRVNISVMPIKEIMDSGIFHPSYFDDPQVRARFQTWLNERWQAKDNLLEELNATQKPL</sequence>
<keyword evidence="1" id="KW-0472">Membrane</keyword>
<dbReference type="GO" id="GO:0016746">
    <property type="term" value="F:acyltransferase activity"/>
    <property type="evidence" value="ECO:0007669"/>
    <property type="project" value="UniProtKB-KW"/>
</dbReference>
<dbReference type="EMBL" id="JAAAWP010000010">
    <property type="protein sequence ID" value="NDW22712.1"/>
    <property type="molecule type" value="Genomic_DNA"/>
</dbReference>
<evidence type="ECO:0000259" key="2">
    <source>
        <dbReference type="SMART" id="SM00563"/>
    </source>
</evidence>
<keyword evidence="4" id="KW-1185">Reference proteome</keyword>